<feature type="compositionally biased region" description="Low complexity" evidence="6">
    <location>
        <begin position="472"/>
        <end position="483"/>
    </location>
</feature>
<feature type="compositionally biased region" description="Basic residues" evidence="6">
    <location>
        <begin position="238"/>
        <end position="256"/>
    </location>
</feature>
<dbReference type="PROSITE" id="PS50115">
    <property type="entry name" value="ARFGAP"/>
    <property type="match status" value="1"/>
</dbReference>
<dbReference type="InterPro" id="IPR001164">
    <property type="entry name" value="ArfGAP_dom"/>
</dbReference>
<dbReference type="STRING" id="90262.A0A1X2IA31"/>
<feature type="compositionally biased region" description="Polar residues" evidence="6">
    <location>
        <begin position="278"/>
        <end position="288"/>
    </location>
</feature>
<dbReference type="EMBL" id="MCGE01000018">
    <property type="protein sequence ID" value="ORZ12610.1"/>
    <property type="molecule type" value="Genomic_DNA"/>
</dbReference>
<dbReference type="CDD" id="cd08831">
    <property type="entry name" value="ArfGap_ArfGap2_3_like"/>
    <property type="match status" value="1"/>
</dbReference>
<name>A0A1X2IA31_9FUNG</name>
<feature type="compositionally biased region" description="Polar residues" evidence="6">
    <location>
        <begin position="297"/>
        <end position="330"/>
    </location>
</feature>
<feature type="domain" description="Arf-GAP" evidence="7">
    <location>
        <begin position="9"/>
        <end position="127"/>
    </location>
</feature>
<protein>
    <recommendedName>
        <fullName evidence="7">Arf-GAP domain-containing protein</fullName>
    </recommendedName>
</protein>
<gene>
    <name evidence="8" type="ORF">BCR42DRAFT_439732</name>
</gene>
<evidence type="ECO:0000256" key="2">
    <source>
        <dbReference type="ARBA" id="ARBA00022723"/>
    </source>
</evidence>
<feature type="compositionally biased region" description="Low complexity" evidence="6">
    <location>
        <begin position="370"/>
        <end position="393"/>
    </location>
</feature>
<dbReference type="SMART" id="SM00105">
    <property type="entry name" value="ArfGap"/>
    <property type="match status" value="1"/>
</dbReference>
<dbReference type="SUPFAM" id="SSF57863">
    <property type="entry name" value="ArfGap/RecO-like zinc finger"/>
    <property type="match status" value="1"/>
</dbReference>
<accession>A0A1X2IA31</accession>
<dbReference type="Gene3D" id="1.10.220.150">
    <property type="entry name" value="Arf GTPase activating protein"/>
    <property type="match status" value="1"/>
</dbReference>
<sequence>MQHPSLTKEETQSILRSIIQGNKHNKVCFDCHAKGPTWTSIDFGIFICQDCSGAHRNLGVHITFVKSVLLDSWTYAQLEKMKHGGNQLATEAFGSMATSKNIQTKYTSRLAQQYKRQLDKKTEQSQHQHGRTIPDVGPATISSPGMDLLDFGDDTDNANKNELVDTTPIDSSNLLIDIDSTPGFHDIMTSTATPATNNGTASLEDDFFAKWENQSNNESASPPAPATVLGVATTTATRRQRDKPRRQHQSHAKLGARKVGQEAFRFDETASTLDDESTQYTSTTNPTILSPLEKSNIPLSSRLTYSPQSDKPVESTITTDEIPSTRQQRPSGERRHHLKTGNNQLKSHATTMVTTNNDEDRLGMASRRWNNTATTTTTSTPTTNGRYSNSQQQNDDDADTQARDRFGNAKSISSDQYFQRNQYDPQLMAERSTKLSQFQNATSISSDQYFDRQQSSASDMGGGYVRSTGTYSNKSRSSSANRNPLSKKLLSAAVKGASKLHRTLSDMDSR</sequence>
<dbReference type="AlphaFoldDB" id="A0A1X2IA31"/>
<feature type="compositionally biased region" description="Low complexity" evidence="6">
    <location>
        <begin position="226"/>
        <end position="237"/>
    </location>
</feature>
<evidence type="ECO:0000256" key="3">
    <source>
        <dbReference type="ARBA" id="ARBA00022771"/>
    </source>
</evidence>
<dbReference type="PANTHER" id="PTHR45686">
    <property type="entry name" value="ADP-RIBOSYLATION FACTOR GTPASE ACTIVATING PROTEIN 3, ISOFORM H-RELATED"/>
    <property type="match status" value="1"/>
</dbReference>
<dbReference type="InterPro" id="IPR037278">
    <property type="entry name" value="ARFGAP/RecO"/>
</dbReference>
<keyword evidence="9" id="KW-1185">Reference proteome</keyword>
<organism evidence="8 9">
    <name type="scientific">Absidia repens</name>
    <dbReference type="NCBI Taxonomy" id="90262"/>
    <lineage>
        <taxon>Eukaryota</taxon>
        <taxon>Fungi</taxon>
        <taxon>Fungi incertae sedis</taxon>
        <taxon>Mucoromycota</taxon>
        <taxon>Mucoromycotina</taxon>
        <taxon>Mucoromycetes</taxon>
        <taxon>Mucorales</taxon>
        <taxon>Cunninghamellaceae</taxon>
        <taxon>Absidia</taxon>
    </lineage>
</organism>
<keyword evidence="4" id="KW-0862">Zinc</keyword>
<evidence type="ECO:0000256" key="6">
    <source>
        <dbReference type="SAM" id="MobiDB-lite"/>
    </source>
</evidence>
<reference evidence="8 9" key="1">
    <citation type="submission" date="2016-07" db="EMBL/GenBank/DDBJ databases">
        <title>Pervasive Adenine N6-methylation of Active Genes in Fungi.</title>
        <authorList>
            <consortium name="DOE Joint Genome Institute"/>
            <person name="Mondo S.J."/>
            <person name="Dannebaum R.O."/>
            <person name="Kuo R.C."/>
            <person name="Labutti K."/>
            <person name="Haridas S."/>
            <person name="Kuo A."/>
            <person name="Salamov A."/>
            <person name="Ahrendt S.R."/>
            <person name="Lipzen A."/>
            <person name="Sullivan W."/>
            <person name="Andreopoulos W.B."/>
            <person name="Clum A."/>
            <person name="Lindquist E."/>
            <person name="Daum C."/>
            <person name="Ramamoorthy G.K."/>
            <person name="Gryganskyi A."/>
            <person name="Culley D."/>
            <person name="Magnuson J.K."/>
            <person name="James T.Y."/>
            <person name="O'Malley M.A."/>
            <person name="Stajich J.E."/>
            <person name="Spatafora J.W."/>
            <person name="Visel A."/>
            <person name="Grigoriev I.V."/>
        </authorList>
    </citation>
    <scope>NUCLEOTIDE SEQUENCE [LARGE SCALE GENOMIC DNA]</scope>
    <source>
        <strain evidence="8 9">NRRL 1336</strain>
    </source>
</reference>
<evidence type="ECO:0000313" key="8">
    <source>
        <dbReference type="EMBL" id="ORZ12610.1"/>
    </source>
</evidence>
<feature type="compositionally biased region" description="Polar residues" evidence="6">
    <location>
        <begin position="340"/>
        <end position="356"/>
    </location>
</feature>
<dbReference type="GO" id="GO:0048205">
    <property type="term" value="P:COPI coating of Golgi vesicle"/>
    <property type="evidence" value="ECO:0007669"/>
    <property type="project" value="TreeGrafter"/>
</dbReference>
<evidence type="ECO:0000259" key="7">
    <source>
        <dbReference type="PROSITE" id="PS50115"/>
    </source>
</evidence>
<proteinExistence type="predicted"/>
<dbReference type="PANTHER" id="PTHR45686:SF4">
    <property type="entry name" value="ADP-RIBOSYLATION FACTOR GTPASE ACTIVATING PROTEIN 3, ISOFORM H"/>
    <property type="match status" value="1"/>
</dbReference>
<feature type="compositionally biased region" description="Basic and acidic residues" evidence="6">
    <location>
        <begin position="116"/>
        <end position="126"/>
    </location>
</feature>
<keyword evidence="3 5" id="KW-0863">Zinc-finger</keyword>
<dbReference type="PRINTS" id="PR00405">
    <property type="entry name" value="REVINTRACTNG"/>
</dbReference>
<dbReference type="GO" id="GO:0005096">
    <property type="term" value="F:GTPase activator activity"/>
    <property type="evidence" value="ECO:0007669"/>
    <property type="project" value="UniProtKB-KW"/>
</dbReference>
<dbReference type="GO" id="GO:0000139">
    <property type="term" value="C:Golgi membrane"/>
    <property type="evidence" value="ECO:0007669"/>
    <property type="project" value="GOC"/>
</dbReference>
<evidence type="ECO:0000256" key="4">
    <source>
        <dbReference type="ARBA" id="ARBA00022833"/>
    </source>
</evidence>
<feature type="region of interest" description="Disordered" evidence="6">
    <location>
        <begin position="214"/>
        <end position="401"/>
    </location>
</feature>
<dbReference type="GO" id="GO:0008270">
    <property type="term" value="F:zinc ion binding"/>
    <property type="evidence" value="ECO:0007669"/>
    <property type="project" value="UniProtKB-KW"/>
</dbReference>
<keyword evidence="1" id="KW-0343">GTPase activation</keyword>
<keyword evidence="2" id="KW-0479">Metal-binding</keyword>
<evidence type="ECO:0000256" key="5">
    <source>
        <dbReference type="PROSITE-ProRule" id="PRU00288"/>
    </source>
</evidence>
<evidence type="ECO:0000313" key="9">
    <source>
        <dbReference type="Proteomes" id="UP000193560"/>
    </source>
</evidence>
<dbReference type="OrthoDB" id="983479at2759"/>
<comment type="caution">
    <text evidence="8">The sequence shown here is derived from an EMBL/GenBank/DDBJ whole genome shotgun (WGS) entry which is preliminary data.</text>
</comment>
<dbReference type="InterPro" id="IPR038508">
    <property type="entry name" value="ArfGAP_dom_sf"/>
</dbReference>
<feature type="region of interest" description="Disordered" evidence="6">
    <location>
        <begin position="115"/>
        <end position="146"/>
    </location>
</feature>
<feature type="region of interest" description="Disordered" evidence="6">
    <location>
        <begin position="446"/>
        <end position="489"/>
    </location>
</feature>
<feature type="compositionally biased region" description="Polar residues" evidence="6">
    <location>
        <begin position="446"/>
        <end position="458"/>
    </location>
</feature>
<dbReference type="Proteomes" id="UP000193560">
    <property type="component" value="Unassembled WGS sequence"/>
</dbReference>
<evidence type="ECO:0000256" key="1">
    <source>
        <dbReference type="ARBA" id="ARBA00022468"/>
    </source>
</evidence>
<dbReference type="Pfam" id="PF01412">
    <property type="entry name" value="ArfGap"/>
    <property type="match status" value="1"/>
</dbReference>